<evidence type="ECO:0000256" key="1">
    <source>
        <dbReference type="SAM" id="Coils"/>
    </source>
</evidence>
<sequence>MNLNPMLCVTENDEVSSNKDEIINSIVKKMDVVESNSDSNNAEYVKKDNFKKIIGDIRVDILGILNVLGMLNKNVIKENTDNKELYKEISDLKQQINVLNQAINYVPQIVNNQETVITTKEKPIMALAQEKAQEKAKAQAQAQAPVSIRIPNIRVANPLEKPKTPNINKKNPHFVNNTTQKITNVKTLAPNNLIIHKTAPNNDRTTDSRRR</sequence>
<name>A0A6C0DZJ4_9ZZZZ</name>
<protein>
    <submittedName>
        <fullName evidence="2">Uncharacterized protein</fullName>
    </submittedName>
</protein>
<proteinExistence type="predicted"/>
<dbReference type="AlphaFoldDB" id="A0A6C0DZJ4"/>
<organism evidence="2">
    <name type="scientific">viral metagenome</name>
    <dbReference type="NCBI Taxonomy" id="1070528"/>
    <lineage>
        <taxon>unclassified sequences</taxon>
        <taxon>metagenomes</taxon>
        <taxon>organismal metagenomes</taxon>
    </lineage>
</organism>
<accession>A0A6C0DZJ4</accession>
<keyword evidence="1" id="KW-0175">Coiled coil</keyword>
<evidence type="ECO:0000313" key="2">
    <source>
        <dbReference type="EMBL" id="QHT21780.1"/>
    </source>
</evidence>
<feature type="coiled-coil region" evidence="1">
    <location>
        <begin position="75"/>
        <end position="102"/>
    </location>
</feature>
<reference evidence="2" key="1">
    <citation type="journal article" date="2020" name="Nature">
        <title>Giant virus diversity and host interactions through global metagenomics.</title>
        <authorList>
            <person name="Schulz F."/>
            <person name="Roux S."/>
            <person name="Paez-Espino D."/>
            <person name="Jungbluth S."/>
            <person name="Walsh D.A."/>
            <person name="Denef V.J."/>
            <person name="McMahon K.D."/>
            <person name="Konstantinidis K.T."/>
            <person name="Eloe-Fadrosh E.A."/>
            <person name="Kyrpides N.C."/>
            <person name="Woyke T."/>
        </authorList>
    </citation>
    <scope>NUCLEOTIDE SEQUENCE</scope>
    <source>
        <strain evidence="2">GVMAG-M-3300023179-103</strain>
    </source>
</reference>
<dbReference type="EMBL" id="MN739697">
    <property type="protein sequence ID" value="QHT21780.1"/>
    <property type="molecule type" value="Genomic_DNA"/>
</dbReference>